<gene>
    <name evidence="1" type="ORF">MGWOODY_Tha2534</name>
</gene>
<name>A0A160TFX3_9ZZZZ</name>
<dbReference type="EMBL" id="CZQC01000062">
    <property type="protein sequence ID" value="CUS42184.1"/>
    <property type="molecule type" value="Genomic_DNA"/>
</dbReference>
<sequence>MSANPQSTAQNQLTDTEHRRLAQRRYDEYRKSALIATNNSLCPNGITATEITNEALIHIDNWDKYDRRDAYWDWRKVKQDHGRLYPKRFEIVLWEKNRPIGAAIGRPTYSGGKTRIDVVEGMPKEMGDRSNVIETIIGAFEIYSILIGATEVRIMNPVNPKVREVYARYGYRYYDAGNYMFSEVM</sequence>
<reference evidence="1" key="1">
    <citation type="submission" date="2015-10" db="EMBL/GenBank/DDBJ databases">
        <authorList>
            <person name="Gilbert D.G."/>
        </authorList>
    </citation>
    <scope>NUCLEOTIDE SEQUENCE</scope>
</reference>
<accession>A0A160TFX3</accession>
<evidence type="ECO:0000313" key="1">
    <source>
        <dbReference type="EMBL" id="CUS42184.1"/>
    </source>
</evidence>
<proteinExistence type="predicted"/>
<organism evidence="1">
    <name type="scientific">hydrothermal vent metagenome</name>
    <dbReference type="NCBI Taxonomy" id="652676"/>
    <lineage>
        <taxon>unclassified sequences</taxon>
        <taxon>metagenomes</taxon>
        <taxon>ecological metagenomes</taxon>
    </lineage>
</organism>
<dbReference type="AlphaFoldDB" id="A0A160TFX3"/>
<protein>
    <recommendedName>
        <fullName evidence="2">N-acetyltransferase domain-containing protein</fullName>
    </recommendedName>
</protein>
<evidence type="ECO:0008006" key="2">
    <source>
        <dbReference type="Google" id="ProtNLM"/>
    </source>
</evidence>